<sequence length="121" mass="13946">MSQASVSAISTKENTPNLETDASKDDSKIKAQENAKKPVIPWQNNHKSVEVKTFSGYTLKLKGWVRKDVVEKYQKQSIESVLKEKEEQKREQEQEQQKAEEEDQADAKGTTEQNQNHREEN</sequence>
<proteinExistence type="predicted"/>
<feature type="compositionally biased region" description="Basic and acidic residues" evidence="1">
    <location>
        <begin position="81"/>
        <end position="99"/>
    </location>
</feature>
<dbReference type="HOGENOM" id="CLU_2039639_0_0_1"/>
<reference evidence="2 3" key="1">
    <citation type="journal article" date="2011" name="Proc. Natl. Acad. Sci. U.S.A.">
        <title>Evolutionary erosion of yeast sex chromosomes by mating-type switching accidents.</title>
        <authorList>
            <person name="Gordon J.L."/>
            <person name="Armisen D."/>
            <person name="Proux-Wera E."/>
            <person name="Oheigeartaigh S.S."/>
            <person name="Byrne K.P."/>
            <person name="Wolfe K.H."/>
        </authorList>
    </citation>
    <scope>NUCLEOTIDE SEQUENCE [LARGE SCALE GENOMIC DNA]</scope>
    <source>
        <strain evidence="3">ATCC 24235 / CBS 4417 / NBRC 1672 / NRRL Y-8282 / UCD 70-5</strain>
    </source>
</reference>
<accession>G8BZA6</accession>
<feature type="compositionally biased region" description="Polar residues" evidence="1">
    <location>
        <begin position="1"/>
        <end position="20"/>
    </location>
</feature>
<dbReference type="AlphaFoldDB" id="G8BZA6"/>
<evidence type="ECO:0000313" key="2">
    <source>
        <dbReference type="EMBL" id="CCE65234.1"/>
    </source>
</evidence>
<name>G8BZA6_TETPH</name>
<dbReference type="STRING" id="1071381.G8BZA6"/>
<keyword evidence="3" id="KW-1185">Reference proteome</keyword>
<organism evidence="2 3">
    <name type="scientific">Tetrapisispora phaffii (strain ATCC 24235 / CBS 4417 / NBRC 1672 / NRRL Y-8282 / UCD 70-5)</name>
    <name type="common">Yeast</name>
    <name type="synonym">Fabospora phaffii</name>
    <dbReference type="NCBI Taxonomy" id="1071381"/>
    <lineage>
        <taxon>Eukaryota</taxon>
        <taxon>Fungi</taxon>
        <taxon>Dikarya</taxon>
        <taxon>Ascomycota</taxon>
        <taxon>Saccharomycotina</taxon>
        <taxon>Saccharomycetes</taxon>
        <taxon>Saccharomycetales</taxon>
        <taxon>Saccharomycetaceae</taxon>
        <taxon>Tetrapisispora</taxon>
    </lineage>
</organism>
<feature type="region of interest" description="Disordered" evidence="1">
    <location>
        <begin position="79"/>
        <end position="121"/>
    </location>
</feature>
<dbReference type="EMBL" id="HE612866">
    <property type="protein sequence ID" value="CCE65234.1"/>
    <property type="molecule type" value="Genomic_DNA"/>
</dbReference>
<feature type="compositionally biased region" description="Basic and acidic residues" evidence="1">
    <location>
        <begin position="21"/>
        <end position="36"/>
    </location>
</feature>
<evidence type="ECO:0000256" key="1">
    <source>
        <dbReference type="SAM" id="MobiDB-lite"/>
    </source>
</evidence>
<dbReference type="GeneID" id="11533392"/>
<dbReference type="KEGG" id="tpf:TPHA_0K01000"/>
<protein>
    <submittedName>
        <fullName evidence="2">Uncharacterized protein</fullName>
    </submittedName>
</protein>
<dbReference type="Proteomes" id="UP000005666">
    <property type="component" value="Chromosome 11"/>
</dbReference>
<feature type="region of interest" description="Disordered" evidence="1">
    <location>
        <begin position="1"/>
        <end position="46"/>
    </location>
</feature>
<dbReference type="OrthoDB" id="4054682at2759"/>
<dbReference type="RefSeq" id="XP_003687668.1">
    <property type="nucleotide sequence ID" value="XM_003687620.1"/>
</dbReference>
<gene>
    <name evidence="2" type="primary">TPHA0K01000</name>
    <name evidence="2" type="ordered locus">TPHA_0K01000</name>
</gene>
<evidence type="ECO:0000313" key="3">
    <source>
        <dbReference type="Proteomes" id="UP000005666"/>
    </source>
</evidence>
<dbReference type="OMA" id="NQNHREE"/>
<dbReference type="eggNOG" id="ENOG502SDVQ">
    <property type="taxonomic scope" value="Eukaryota"/>
</dbReference>